<gene>
    <name evidence="1" type="ORF">KIN20_000131</name>
</gene>
<sequence>MDGTDVHFPKSVAYNKEWSVSRDQCKRIISIPPSVNFEMLDETVSESSIKSCEKVAVIKTYAYEGHYVYAKDDEEPIIIDAELYCE</sequence>
<dbReference type="EMBL" id="JAHQIW010000021">
    <property type="protein sequence ID" value="KAJ1345566.1"/>
    <property type="molecule type" value="Genomic_DNA"/>
</dbReference>
<reference evidence="1" key="1">
    <citation type="submission" date="2021-06" db="EMBL/GenBank/DDBJ databases">
        <title>Parelaphostrongylus tenuis whole genome reference sequence.</title>
        <authorList>
            <person name="Garwood T.J."/>
            <person name="Larsen P.A."/>
            <person name="Fountain-Jones N.M."/>
            <person name="Garbe J.R."/>
            <person name="Macchietto M.G."/>
            <person name="Kania S.A."/>
            <person name="Gerhold R.W."/>
            <person name="Richards J.E."/>
            <person name="Wolf T.M."/>
        </authorList>
    </citation>
    <scope>NUCLEOTIDE SEQUENCE</scope>
    <source>
        <strain evidence="1">MNPRO001-30</strain>
        <tissue evidence="1">Meninges</tissue>
    </source>
</reference>
<keyword evidence="2" id="KW-1185">Reference proteome</keyword>
<dbReference type="Proteomes" id="UP001196413">
    <property type="component" value="Unassembled WGS sequence"/>
</dbReference>
<evidence type="ECO:0000313" key="1">
    <source>
        <dbReference type="EMBL" id="KAJ1345566.1"/>
    </source>
</evidence>
<dbReference type="AlphaFoldDB" id="A0AAD5QFU6"/>
<comment type="caution">
    <text evidence="1">The sequence shown here is derived from an EMBL/GenBank/DDBJ whole genome shotgun (WGS) entry which is preliminary data.</text>
</comment>
<protein>
    <submittedName>
        <fullName evidence="1">Uncharacterized protein</fullName>
    </submittedName>
</protein>
<evidence type="ECO:0000313" key="2">
    <source>
        <dbReference type="Proteomes" id="UP001196413"/>
    </source>
</evidence>
<proteinExistence type="predicted"/>
<organism evidence="1 2">
    <name type="scientific">Parelaphostrongylus tenuis</name>
    <name type="common">Meningeal worm</name>
    <dbReference type="NCBI Taxonomy" id="148309"/>
    <lineage>
        <taxon>Eukaryota</taxon>
        <taxon>Metazoa</taxon>
        <taxon>Ecdysozoa</taxon>
        <taxon>Nematoda</taxon>
        <taxon>Chromadorea</taxon>
        <taxon>Rhabditida</taxon>
        <taxon>Rhabditina</taxon>
        <taxon>Rhabditomorpha</taxon>
        <taxon>Strongyloidea</taxon>
        <taxon>Metastrongylidae</taxon>
        <taxon>Parelaphostrongylus</taxon>
    </lineage>
</organism>
<name>A0AAD5QFU6_PARTN</name>
<accession>A0AAD5QFU6</accession>